<dbReference type="EMBL" id="FNPI01000031">
    <property type="protein sequence ID" value="SDZ67905.1"/>
    <property type="molecule type" value="Genomic_DNA"/>
</dbReference>
<evidence type="ECO:0000256" key="1">
    <source>
        <dbReference type="ARBA" id="ARBA00022714"/>
    </source>
</evidence>
<gene>
    <name evidence="8" type="ORF">SAMN05421736_13126</name>
</gene>
<dbReference type="FunFam" id="2.102.10.10:FF:000013">
    <property type="entry name" value="Nitrite reductase [NAD(P)H], small subunit"/>
    <property type="match status" value="1"/>
</dbReference>
<dbReference type="PANTHER" id="PTHR21496:SF23">
    <property type="entry name" value="3-PHENYLPROPIONATE_CINNAMIC ACID DIOXYGENASE FERREDOXIN SUBUNIT"/>
    <property type="match status" value="1"/>
</dbReference>
<dbReference type="GO" id="GO:0046872">
    <property type="term" value="F:metal ion binding"/>
    <property type="evidence" value="ECO:0007669"/>
    <property type="project" value="UniProtKB-KW"/>
</dbReference>
<keyword evidence="1" id="KW-0001">2Fe-2S</keyword>
<feature type="domain" description="Rieske" evidence="7">
    <location>
        <begin position="10"/>
        <end position="105"/>
    </location>
</feature>
<dbReference type="GO" id="GO:0016705">
    <property type="term" value="F:oxidoreductase activity, acting on paired donors, with incorporation or reduction of molecular oxygen"/>
    <property type="evidence" value="ECO:0007669"/>
    <property type="project" value="UniProtKB-ARBA"/>
</dbReference>
<dbReference type="PANTHER" id="PTHR21496">
    <property type="entry name" value="FERREDOXIN-RELATED"/>
    <property type="match status" value="1"/>
</dbReference>
<reference evidence="9" key="1">
    <citation type="submission" date="2016-10" db="EMBL/GenBank/DDBJ databases">
        <authorList>
            <person name="Varghese N."/>
            <person name="Submissions S."/>
        </authorList>
    </citation>
    <scope>NUCLEOTIDE SEQUENCE [LARGE SCALE GENOMIC DNA]</scope>
    <source>
        <strain evidence="9">SP</strain>
    </source>
</reference>
<evidence type="ECO:0000259" key="7">
    <source>
        <dbReference type="PROSITE" id="PS51296"/>
    </source>
</evidence>
<evidence type="ECO:0000256" key="2">
    <source>
        <dbReference type="ARBA" id="ARBA00022723"/>
    </source>
</evidence>
<dbReference type="STRING" id="1503961.SAMN05421736_13126"/>
<keyword evidence="9" id="KW-1185">Reference proteome</keyword>
<keyword evidence="2" id="KW-0479">Metal-binding</keyword>
<keyword evidence="4" id="KW-0408">Iron</keyword>
<organism evidence="8 9">
    <name type="scientific">Evansella caseinilytica</name>
    <dbReference type="NCBI Taxonomy" id="1503961"/>
    <lineage>
        <taxon>Bacteria</taxon>
        <taxon>Bacillati</taxon>
        <taxon>Bacillota</taxon>
        <taxon>Bacilli</taxon>
        <taxon>Bacillales</taxon>
        <taxon>Bacillaceae</taxon>
        <taxon>Evansella</taxon>
    </lineage>
</organism>
<dbReference type="AlphaFoldDB" id="A0A1H3V1K8"/>
<dbReference type="GO" id="GO:0042128">
    <property type="term" value="P:nitrate assimilation"/>
    <property type="evidence" value="ECO:0007669"/>
    <property type="project" value="UniProtKB-KW"/>
</dbReference>
<dbReference type="InterPro" id="IPR012748">
    <property type="entry name" value="Rieske-like_NirD"/>
</dbReference>
<keyword evidence="5" id="KW-0411">Iron-sulfur</keyword>
<dbReference type="InterPro" id="IPR036922">
    <property type="entry name" value="Rieske_2Fe-2S_sf"/>
</dbReference>
<accession>A0A1H3V1K8</accession>
<dbReference type="Gene3D" id="2.102.10.10">
    <property type="entry name" value="Rieske [2Fe-2S] iron-sulphur domain"/>
    <property type="match status" value="1"/>
</dbReference>
<evidence type="ECO:0000256" key="3">
    <source>
        <dbReference type="ARBA" id="ARBA00023002"/>
    </source>
</evidence>
<evidence type="ECO:0000256" key="4">
    <source>
        <dbReference type="ARBA" id="ARBA00023004"/>
    </source>
</evidence>
<dbReference type="PROSITE" id="PS51296">
    <property type="entry name" value="RIESKE"/>
    <property type="match status" value="1"/>
</dbReference>
<dbReference type="Proteomes" id="UP000198935">
    <property type="component" value="Unassembled WGS sequence"/>
</dbReference>
<dbReference type="GO" id="GO:0004497">
    <property type="term" value="F:monooxygenase activity"/>
    <property type="evidence" value="ECO:0007669"/>
    <property type="project" value="UniProtKB-ARBA"/>
</dbReference>
<dbReference type="GO" id="GO:0008942">
    <property type="term" value="F:nitrite reductase [NAD(P)H] activity"/>
    <property type="evidence" value="ECO:0007669"/>
    <property type="project" value="InterPro"/>
</dbReference>
<keyword evidence="6" id="KW-0534">Nitrate assimilation</keyword>
<proteinExistence type="predicted"/>
<dbReference type="SUPFAM" id="SSF50022">
    <property type="entry name" value="ISP domain"/>
    <property type="match status" value="1"/>
</dbReference>
<evidence type="ECO:0000313" key="8">
    <source>
        <dbReference type="EMBL" id="SDZ67905.1"/>
    </source>
</evidence>
<dbReference type="NCBIfam" id="TIGR02378">
    <property type="entry name" value="nirD_assim_sml"/>
    <property type="match status" value="1"/>
</dbReference>
<keyword evidence="3" id="KW-0560">Oxidoreductase</keyword>
<evidence type="ECO:0000256" key="6">
    <source>
        <dbReference type="ARBA" id="ARBA00023063"/>
    </source>
</evidence>
<dbReference type="Pfam" id="PF00355">
    <property type="entry name" value="Rieske"/>
    <property type="match status" value="1"/>
</dbReference>
<dbReference type="OrthoDB" id="593800at2"/>
<evidence type="ECO:0000256" key="5">
    <source>
        <dbReference type="ARBA" id="ARBA00023014"/>
    </source>
</evidence>
<protein>
    <submittedName>
        <fullName evidence="8">Nitrite reductase (NADH) small subunit</fullName>
    </submittedName>
</protein>
<sequence length="107" mass="11834">MSKTEALQRVKVAKINELPQKIGKVIKIDGHDIALFHLSSGKVRAVENKCPHKQGPLAEGMVSGEYVFCPLHDWKIDLTSGEVQKPDDGCVKTYETEVTDGVVYILL</sequence>
<evidence type="ECO:0000313" key="9">
    <source>
        <dbReference type="Proteomes" id="UP000198935"/>
    </source>
</evidence>
<dbReference type="CDD" id="cd03530">
    <property type="entry name" value="Rieske_NirD_small_Bacillus"/>
    <property type="match status" value="1"/>
</dbReference>
<dbReference type="GO" id="GO:0051537">
    <property type="term" value="F:2 iron, 2 sulfur cluster binding"/>
    <property type="evidence" value="ECO:0007669"/>
    <property type="project" value="UniProtKB-KW"/>
</dbReference>
<name>A0A1H3V1K8_9BACI</name>
<dbReference type="InterPro" id="IPR017941">
    <property type="entry name" value="Rieske_2Fe-2S"/>
</dbReference>